<dbReference type="PROSITE" id="PS51257">
    <property type="entry name" value="PROKAR_LIPOPROTEIN"/>
    <property type="match status" value="1"/>
</dbReference>
<keyword evidence="3" id="KW-1185">Reference proteome</keyword>
<dbReference type="Proteomes" id="UP000252586">
    <property type="component" value="Unassembled WGS sequence"/>
</dbReference>
<keyword evidence="1" id="KW-0732">Signal</keyword>
<reference evidence="2 3" key="1">
    <citation type="submission" date="2018-06" db="EMBL/GenBank/DDBJ databases">
        <title>Genomic Encyclopedia of Type Strains, Phase IV (KMG-IV): sequencing the most valuable type-strain genomes for metagenomic binning, comparative biology and taxonomic classification.</title>
        <authorList>
            <person name="Goeker M."/>
        </authorList>
    </citation>
    <scope>NUCLEOTIDE SEQUENCE [LARGE SCALE GENOMIC DNA]</scope>
    <source>
        <strain evidence="2 3">DSM 44599</strain>
    </source>
</reference>
<dbReference type="OrthoDB" id="4628658at2"/>
<evidence type="ECO:0000313" key="2">
    <source>
        <dbReference type="EMBL" id="RBO96985.1"/>
    </source>
</evidence>
<dbReference type="RefSeq" id="WP_067510276.1">
    <property type="nucleotide sequence ID" value="NZ_CP107943.1"/>
</dbReference>
<dbReference type="EMBL" id="QNRE01000001">
    <property type="protein sequence ID" value="RBO96985.1"/>
    <property type="molecule type" value="Genomic_DNA"/>
</dbReference>
<dbReference type="AlphaFoldDB" id="A0A366E4E8"/>
<evidence type="ECO:0000256" key="1">
    <source>
        <dbReference type="SAM" id="SignalP"/>
    </source>
</evidence>
<sequence>MRRTLLAAAAVALAVSGCQSDPAEEAAPTGGFWGTAPANEEQRLEVLERARLIDPCALLTRDRLGELGEVREVTQNDISACQASVGPESLDERIELSWSVEVPGTASERAEEGEVIQVGDASVRLLSDADALGEESVASMTRLGCHAAAELPSGAEFVLDIRISRDQDACAVATELTESALTEWWQDPRPGTSPDGARTVLTGADPCAVTGKLGVTVPADEQTLSVCRFVYRDSEVIVTYEYEEESLATGDEAAFTVGERPVYALGPSGGGEFGNIRSYSAVVGPALYPGVDPGTFSSPTVPSVRATGTEGVVEDVLRELLPTIS</sequence>
<name>A0A366E4E8_9NOCA</name>
<evidence type="ECO:0000313" key="3">
    <source>
        <dbReference type="Proteomes" id="UP000252586"/>
    </source>
</evidence>
<accession>A0A366E4E8</accession>
<gene>
    <name evidence="2" type="ORF">DFR74_1011004</name>
</gene>
<proteinExistence type="predicted"/>
<feature type="signal peptide" evidence="1">
    <location>
        <begin position="1"/>
        <end position="20"/>
    </location>
</feature>
<comment type="caution">
    <text evidence="2">The sequence shown here is derived from an EMBL/GenBank/DDBJ whole genome shotgun (WGS) entry which is preliminary data.</text>
</comment>
<feature type="chain" id="PRO_5039145887" evidence="1">
    <location>
        <begin position="21"/>
        <end position="325"/>
    </location>
</feature>
<protein>
    <submittedName>
        <fullName evidence="2">Uncharacterized protein</fullName>
    </submittedName>
</protein>
<organism evidence="2 3">
    <name type="scientific">Nocardia puris</name>
    <dbReference type="NCBI Taxonomy" id="208602"/>
    <lineage>
        <taxon>Bacteria</taxon>
        <taxon>Bacillati</taxon>
        <taxon>Actinomycetota</taxon>
        <taxon>Actinomycetes</taxon>
        <taxon>Mycobacteriales</taxon>
        <taxon>Nocardiaceae</taxon>
        <taxon>Nocardia</taxon>
    </lineage>
</organism>